<protein>
    <submittedName>
        <fullName evidence="3">Putative vacuolar sorting protein VPS1 dynamin</fullName>
    </submittedName>
</protein>
<keyword evidence="4" id="KW-1185">Reference proteome</keyword>
<dbReference type="Proteomes" id="UP000054516">
    <property type="component" value="Unassembled WGS sequence"/>
</dbReference>
<gene>
    <name evidence="3" type="ORF">SAMD00023353_1401430</name>
</gene>
<sequence>MKLFFAALILASLACAHSHGHLNSTIVGCIEVECPPSTADTANDNCTVIDTSFPYVGLTSIPATQEALEGLSWTKGFHVVDSSHDNRTFQSTFFLGSPPEFKLDGTGACSVFLHGVSASLSFGDDHGKNETAQGTCDDAMGSECVSALIDQAKRFFKASENNNSSDASRCSAMRDHLYENMDNACSRISQGSWTNLSSTALTGRNSPQPIPAEKNSTSTCWPVLPKQNRLTNVASYTVLGTDFIGDAQAALVAITPILTVFYPTKDGSVVDDIDASLTCVKVMGPSKASLDNHDEGVGVLLSPSPTMLAAMAALLVVFFMAG</sequence>
<proteinExistence type="predicted"/>
<feature type="transmembrane region" description="Helical" evidence="1">
    <location>
        <begin position="297"/>
        <end position="321"/>
    </location>
</feature>
<dbReference type="STRING" id="77044.A0A1W2TCZ7"/>
<evidence type="ECO:0000256" key="1">
    <source>
        <dbReference type="SAM" id="Phobius"/>
    </source>
</evidence>
<keyword evidence="2" id="KW-0732">Signal</keyword>
<feature type="chain" id="PRO_5010696222" evidence="2">
    <location>
        <begin position="17"/>
        <end position="322"/>
    </location>
</feature>
<dbReference type="EMBL" id="DF977459">
    <property type="protein sequence ID" value="GAP85846.1"/>
    <property type="molecule type" value="Genomic_DNA"/>
</dbReference>
<reference evidence="3" key="1">
    <citation type="submission" date="2016-03" db="EMBL/GenBank/DDBJ databases">
        <title>Draft genome sequence of Rosellinia necatrix.</title>
        <authorList>
            <person name="Kanematsu S."/>
        </authorList>
    </citation>
    <scope>NUCLEOTIDE SEQUENCE [LARGE SCALE GENOMIC DNA]</scope>
    <source>
        <strain evidence="3">W97</strain>
    </source>
</reference>
<dbReference type="OMA" id="CDEVSCP"/>
<keyword evidence="1" id="KW-1133">Transmembrane helix</keyword>
<dbReference type="PROSITE" id="PS51257">
    <property type="entry name" value="PROKAR_LIPOPROTEIN"/>
    <property type="match status" value="1"/>
</dbReference>
<feature type="signal peptide" evidence="2">
    <location>
        <begin position="1"/>
        <end position="16"/>
    </location>
</feature>
<accession>A0A1W2TCZ7</accession>
<dbReference type="AlphaFoldDB" id="A0A1W2TCZ7"/>
<dbReference type="OrthoDB" id="4154404at2759"/>
<name>A0A1W2TCZ7_ROSNE</name>
<keyword evidence="1" id="KW-0812">Transmembrane</keyword>
<evidence type="ECO:0000313" key="4">
    <source>
        <dbReference type="Proteomes" id="UP000054516"/>
    </source>
</evidence>
<organism evidence="3">
    <name type="scientific">Rosellinia necatrix</name>
    <name type="common">White root-rot fungus</name>
    <dbReference type="NCBI Taxonomy" id="77044"/>
    <lineage>
        <taxon>Eukaryota</taxon>
        <taxon>Fungi</taxon>
        <taxon>Dikarya</taxon>
        <taxon>Ascomycota</taxon>
        <taxon>Pezizomycotina</taxon>
        <taxon>Sordariomycetes</taxon>
        <taxon>Xylariomycetidae</taxon>
        <taxon>Xylariales</taxon>
        <taxon>Xylariaceae</taxon>
        <taxon>Rosellinia</taxon>
    </lineage>
</organism>
<keyword evidence="1" id="KW-0472">Membrane</keyword>
<evidence type="ECO:0000313" key="3">
    <source>
        <dbReference type="EMBL" id="GAP85846.1"/>
    </source>
</evidence>
<evidence type="ECO:0000256" key="2">
    <source>
        <dbReference type="SAM" id="SignalP"/>
    </source>
</evidence>